<keyword evidence="5" id="KW-1185">Reference proteome</keyword>
<dbReference type="PANTHER" id="PTHR11527">
    <property type="entry name" value="HEAT-SHOCK PROTEIN 20 FAMILY MEMBER"/>
    <property type="match status" value="1"/>
</dbReference>
<accession>A0A1H2GMH1</accession>
<evidence type="ECO:0000313" key="4">
    <source>
        <dbReference type="EMBL" id="SDU20755.1"/>
    </source>
</evidence>
<proteinExistence type="inferred from homology"/>
<evidence type="ECO:0000259" key="3">
    <source>
        <dbReference type="PROSITE" id="PS01031"/>
    </source>
</evidence>
<sequence>MSDRKDIAKKQAKDIEKTRELRTEIPYVDIYENDDEILLHADMPGVNKNDVSVNIDNGTLYLSGLRRCDNKGISTREEFSDVEYVRNFSVPPSIDVERVKAELKDGVLKLHMPKSEAAKPKMIEIKAA</sequence>
<evidence type="ECO:0000313" key="5">
    <source>
        <dbReference type="Proteomes" id="UP000199608"/>
    </source>
</evidence>
<evidence type="ECO:0000256" key="1">
    <source>
        <dbReference type="PROSITE-ProRule" id="PRU00285"/>
    </source>
</evidence>
<dbReference type="InterPro" id="IPR002068">
    <property type="entry name" value="A-crystallin/Hsp20_dom"/>
</dbReference>
<gene>
    <name evidence="4" type="ORF">SAMN04487931_105283</name>
</gene>
<dbReference type="CDD" id="cd06464">
    <property type="entry name" value="ACD_sHsps-like"/>
    <property type="match status" value="1"/>
</dbReference>
<organism evidence="4 5">
    <name type="scientific">Desulfobacula phenolica</name>
    <dbReference type="NCBI Taxonomy" id="90732"/>
    <lineage>
        <taxon>Bacteria</taxon>
        <taxon>Pseudomonadati</taxon>
        <taxon>Thermodesulfobacteriota</taxon>
        <taxon>Desulfobacteria</taxon>
        <taxon>Desulfobacterales</taxon>
        <taxon>Desulfobacteraceae</taxon>
        <taxon>Desulfobacula</taxon>
    </lineage>
</organism>
<evidence type="ECO:0000256" key="2">
    <source>
        <dbReference type="RuleBase" id="RU003616"/>
    </source>
</evidence>
<dbReference type="PROSITE" id="PS01031">
    <property type="entry name" value="SHSP"/>
    <property type="match status" value="1"/>
</dbReference>
<dbReference type="Gene3D" id="2.60.40.790">
    <property type="match status" value="1"/>
</dbReference>
<feature type="domain" description="SHSP" evidence="3">
    <location>
        <begin position="18"/>
        <end position="128"/>
    </location>
</feature>
<protein>
    <submittedName>
        <fullName evidence="4">Molecular chaperone IbpA, HSP20 family</fullName>
    </submittedName>
</protein>
<dbReference type="RefSeq" id="WP_092233666.1">
    <property type="nucleotide sequence ID" value="NZ_FNLL01000005.1"/>
</dbReference>
<dbReference type="Proteomes" id="UP000199608">
    <property type="component" value="Unassembled WGS sequence"/>
</dbReference>
<dbReference type="SUPFAM" id="SSF49764">
    <property type="entry name" value="HSP20-like chaperones"/>
    <property type="match status" value="1"/>
</dbReference>
<name>A0A1H2GMH1_9BACT</name>
<comment type="similarity">
    <text evidence="1 2">Belongs to the small heat shock protein (HSP20) family.</text>
</comment>
<dbReference type="EMBL" id="FNLL01000005">
    <property type="protein sequence ID" value="SDU20755.1"/>
    <property type="molecule type" value="Genomic_DNA"/>
</dbReference>
<dbReference type="AlphaFoldDB" id="A0A1H2GMH1"/>
<reference evidence="5" key="1">
    <citation type="submission" date="2016-10" db="EMBL/GenBank/DDBJ databases">
        <authorList>
            <person name="Varghese N."/>
            <person name="Submissions S."/>
        </authorList>
    </citation>
    <scope>NUCLEOTIDE SEQUENCE [LARGE SCALE GENOMIC DNA]</scope>
    <source>
        <strain evidence="5">DSM 3384</strain>
    </source>
</reference>
<dbReference type="Pfam" id="PF00011">
    <property type="entry name" value="HSP20"/>
    <property type="match status" value="1"/>
</dbReference>
<dbReference type="InterPro" id="IPR031107">
    <property type="entry name" value="Small_HSP"/>
</dbReference>
<dbReference type="InterPro" id="IPR008978">
    <property type="entry name" value="HSP20-like_chaperone"/>
</dbReference>